<dbReference type="Pfam" id="PF00733">
    <property type="entry name" value="Asn_synthase"/>
    <property type="match status" value="1"/>
</dbReference>
<dbReference type="GO" id="GO:0004066">
    <property type="term" value="F:asparagine synthase (glutamine-hydrolyzing) activity"/>
    <property type="evidence" value="ECO:0007669"/>
    <property type="project" value="InterPro"/>
</dbReference>
<dbReference type="CDD" id="cd01991">
    <property type="entry name" value="Asn_synthase_B_C"/>
    <property type="match status" value="1"/>
</dbReference>
<sequence length="132" mass="14935">EAEYAKQVAKHLKTDHTELYVTPEQALDVIPLLPQMYDEPFADSSQIPTYLVSKLARQDVTVSLSGDGGDELFCGYQRYTRGQTVWKCSSVLPQGLRSLLSHPLQRVSAHSWETLLDILRPVLPRSIREEPL</sequence>
<dbReference type="InterPro" id="IPR001962">
    <property type="entry name" value="Asn_synthase"/>
</dbReference>
<feature type="non-terminal residue" evidence="2">
    <location>
        <position position="132"/>
    </location>
</feature>
<reference evidence="2" key="1">
    <citation type="journal article" date="2014" name="Front. Microbiol.">
        <title>High frequency of phylogenetically diverse reductive dehalogenase-homologous genes in deep subseafloor sedimentary metagenomes.</title>
        <authorList>
            <person name="Kawai M."/>
            <person name="Futagami T."/>
            <person name="Toyoda A."/>
            <person name="Takaki Y."/>
            <person name="Nishi S."/>
            <person name="Hori S."/>
            <person name="Arai W."/>
            <person name="Tsubouchi T."/>
            <person name="Morono Y."/>
            <person name="Uchiyama I."/>
            <person name="Ito T."/>
            <person name="Fujiyama A."/>
            <person name="Inagaki F."/>
            <person name="Takami H."/>
        </authorList>
    </citation>
    <scope>NUCLEOTIDE SEQUENCE</scope>
    <source>
        <strain evidence="2">Expedition CK06-06</strain>
    </source>
</reference>
<dbReference type="PANTHER" id="PTHR43284:SF1">
    <property type="entry name" value="ASPARAGINE SYNTHETASE"/>
    <property type="match status" value="1"/>
</dbReference>
<accession>X1EA26</accession>
<dbReference type="AlphaFoldDB" id="X1EA26"/>
<dbReference type="InterPro" id="IPR014729">
    <property type="entry name" value="Rossmann-like_a/b/a_fold"/>
</dbReference>
<evidence type="ECO:0000259" key="1">
    <source>
        <dbReference type="Pfam" id="PF00733"/>
    </source>
</evidence>
<gene>
    <name evidence="2" type="ORF">S01H4_63708</name>
</gene>
<proteinExistence type="predicted"/>
<evidence type="ECO:0000313" key="2">
    <source>
        <dbReference type="EMBL" id="GAH05513.1"/>
    </source>
</evidence>
<dbReference type="GO" id="GO:0005829">
    <property type="term" value="C:cytosol"/>
    <property type="evidence" value="ECO:0007669"/>
    <property type="project" value="TreeGrafter"/>
</dbReference>
<comment type="caution">
    <text evidence="2">The sequence shown here is derived from an EMBL/GenBank/DDBJ whole genome shotgun (WGS) entry which is preliminary data.</text>
</comment>
<dbReference type="SUPFAM" id="SSF52402">
    <property type="entry name" value="Adenine nucleotide alpha hydrolases-like"/>
    <property type="match status" value="1"/>
</dbReference>
<organism evidence="2">
    <name type="scientific">marine sediment metagenome</name>
    <dbReference type="NCBI Taxonomy" id="412755"/>
    <lineage>
        <taxon>unclassified sequences</taxon>
        <taxon>metagenomes</taxon>
        <taxon>ecological metagenomes</taxon>
    </lineage>
</organism>
<name>X1EA26_9ZZZZ</name>
<feature type="domain" description="Asparagine synthetase" evidence="1">
    <location>
        <begin position="1"/>
        <end position="117"/>
    </location>
</feature>
<dbReference type="EMBL" id="BART01038398">
    <property type="protein sequence ID" value="GAH05513.1"/>
    <property type="molecule type" value="Genomic_DNA"/>
</dbReference>
<dbReference type="Gene3D" id="3.40.50.620">
    <property type="entry name" value="HUPs"/>
    <property type="match status" value="1"/>
</dbReference>
<dbReference type="InterPro" id="IPR051786">
    <property type="entry name" value="ASN_synthetase/amidase"/>
</dbReference>
<protein>
    <recommendedName>
        <fullName evidence="1">Asparagine synthetase domain-containing protein</fullName>
    </recommendedName>
</protein>
<dbReference type="GO" id="GO:0006529">
    <property type="term" value="P:asparagine biosynthetic process"/>
    <property type="evidence" value="ECO:0007669"/>
    <property type="project" value="InterPro"/>
</dbReference>
<dbReference type="PANTHER" id="PTHR43284">
    <property type="entry name" value="ASPARAGINE SYNTHETASE (GLUTAMINE-HYDROLYZING)"/>
    <property type="match status" value="1"/>
</dbReference>
<feature type="non-terminal residue" evidence="2">
    <location>
        <position position="1"/>
    </location>
</feature>